<sequence length="90" mass="10406">NFKANYAFVILNAGSDPGTDAQFNYFGKLSSNPTKSYPQASQMEQLEQELSKPEYKKYASQIVKERKMVRERWSRASNVYGNYSRSQTFC</sequence>
<organism evidence="1 2">
    <name type="scientific">Streblomastix strix</name>
    <dbReference type="NCBI Taxonomy" id="222440"/>
    <lineage>
        <taxon>Eukaryota</taxon>
        <taxon>Metamonada</taxon>
        <taxon>Preaxostyla</taxon>
        <taxon>Oxymonadida</taxon>
        <taxon>Streblomastigidae</taxon>
        <taxon>Streblomastix</taxon>
    </lineage>
</organism>
<proteinExistence type="predicted"/>
<gene>
    <name evidence="1" type="ORF">EZS28_036464</name>
</gene>
<dbReference type="Proteomes" id="UP000324800">
    <property type="component" value="Unassembled WGS sequence"/>
</dbReference>
<dbReference type="EMBL" id="SNRW01017753">
    <property type="protein sequence ID" value="KAA6368009.1"/>
    <property type="molecule type" value="Genomic_DNA"/>
</dbReference>
<dbReference type="AlphaFoldDB" id="A0A5J4UBT2"/>
<reference evidence="1 2" key="1">
    <citation type="submission" date="2019-03" db="EMBL/GenBank/DDBJ databases">
        <title>Single cell metagenomics reveals metabolic interactions within the superorganism composed of flagellate Streblomastix strix and complex community of Bacteroidetes bacteria on its surface.</title>
        <authorList>
            <person name="Treitli S.C."/>
            <person name="Kolisko M."/>
            <person name="Husnik F."/>
            <person name="Keeling P."/>
            <person name="Hampl V."/>
        </authorList>
    </citation>
    <scope>NUCLEOTIDE SEQUENCE [LARGE SCALE GENOMIC DNA]</scope>
    <source>
        <strain evidence="1">ST1C</strain>
    </source>
</reference>
<evidence type="ECO:0000313" key="2">
    <source>
        <dbReference type="Proteomes" id="UP000324800"/>
    </source>
</evidence>
<name>A0A5J4UBT2_9EUKA</name>
<comment type="caution">
    <text evidence="1">The sequence shown here is derived from an EMBL/GenBank/DDBJ whole genome shotgun (WGS) entry which is preliminary data.</text>
</comment>
<accession>A0A5J4UBT2</accession>
<evidence type="ECO:0000313" key="1">
    <source>
        <dbReference type="EMBL" id="KAA6368009.1"/>
    </source>
</evidence>
<feature type="non-terminal residue" evidence="1">
    <location>
        <position position="1"/>
    </location>
</feature>
<protein>
    <submittedName>
        <fullName evidence="1">Uncharacterized protein</fullName>
    </submittedName>
</protein>